<feature type="transmembrane region" description="Helical" evidence="6">
    <location>
        <begin position="48"/>
        <end position="69"/>
    </location>
</feature>
<protein>
    <submittedName>
        <fullName evidence="7">Branched-chain amino acid ABC transporter permease</fullName>
    </submittedName>
</protein>
<evidence type="ECO:0000256" key="6">
    <source>
        <dbReference type="SAM" id="Phobius"/>
    </source>
</evidence>
<dbReference type="PANTHER" id="PTHR30482:SF20">
    <property type="entry name" value="HIGH-AFFINITY BRANCHED-CHAIN AMINO ACID TRANSPORT SYSTEM PERMEASE PROTEIN LIVM"/>
    <property type="match status" value="1"/>
</dbReference>
<dbReference type="Pfam" id="PF02653">
    <property type="entry name" value="BPD_transp_2"/>
    <property type="match status" value="1"/>
</dbReference>
<evidence type="ECO:0000256" key="3">
    <source>
        <dbReference type="ARBA" id="ARBA00022692"/>
    </source>
</evidence>
<name>A0A7L5BST6_9RHOB</name>
<keyword evidence="3 6" id="KW-0812">Transmembrane</keyword>
<dbReference type="InterPro" id="IPR001851">
    <property type="entry name" value="ABC_transp_permease"/>
</dbReference>
<feature type="transmembrane region" description="Helical" evidence="6">
    <location>
        <begin position="258"/>
        <end position="284"/>
    </location>
</feature>
<dbReference type="RefSeq" id="WP_165094510.1">
    <property type="nucleotide sequence ID" value="NZ_CP049056.1"/>
</dbReference>
<evidence type="ECO:0000256" key="2">
    <source>
        <dbReference type="ARBA" id="ARBA00022475"/>
    </source>
</evidence>
<proteinExistence type="predicted"/>
<keyword evidence="8" id="KW-1185">Reference proteome</keyword>
<sequence>MAAANDAVVNTLGNANRAGIARFLVVFLPLAFILIIAVPFLFADRPYWLNVFTTASVLSFASLGVWVTFSIGRVNIAQGAFALIGGYVVGMLTTVVGLSFWVSLPLAGATAALVGFLIGWPLLRLKGIYFAMVTLSLTEAVRLAFLNSASIGGPPSITSIPNPPGIGSPIAFYLFAAGLLLVGYAAVWRLQASRLGGVFRSMRQNEELAASIGIDIARYRVIAFTICCFLGGIAGGVFASLQQNVFPQSYTAADSISFMLYCFLGGLEFVLGPIVGTFTLVIAFELLRAIQEYQALLYGVLMIIVILFLPNGILSLAAMVGKVFGGRK</sequence>
<dbReference type="KEGG" id="hdh:G5B40_02320"/>
<feature type="transmembrane region" description="Helical" evidence="6">
    <location>
        <begin position="20"/>
        <end position="42"/>
    </location>
</feature>
<keyword evidence="4 6" id="KW-1133">Transmembrane helix</keyword>
<dbReference type="EMBL" id="CP049056">
    <property type="protein sequence ID" value="QIE54375.1"/>
    <property type="molecule type" value="Genomic_DNA"/>
</dbReference>
<evidence type="ECO:0000256" key="4">
    <source>
        <dbReference type="ARBA" id="ARBA00022989"/>
    </source>
</evidence>
<evidence type="ECO:0000256" key="5">
    <source>
        <dbReference type="ARBA" id="ARBA00023136"/>
    </source>
</evidence>
<dbReference type="GO" id="GO:0005886">
    <property type="term" value="C:plasma membrane"/>
    <property type="evidence" value="ECO:0007669"/>
    <property type="project" value="UniProtKB-SubCell"/>
</dbReference>
<feature type="transmembrane region" description="Helical" evidence="6">
    <location>
        <begin position="81"/>
        <end position="100"/>
    </location>
</feature>
<feature type="transmembrane region" description="Helical" evidence="6">
    <location>
        <begin position="221"/>
        <end position="238"/>
    </location>
</feature>
<dbReference type="Proteomes" id="UP000503336">
    <property type="component" value="Chromosome"/>
</dbReference>
<feature type="transmembrane region" description="Helical" evidence="6">
    <location>
        <begin position="296"/>
        <end position="320"/>
    </location>
</feature>
<keyword evidence="5 6" id="KW-0472">Membrane</keyword>
<organism evidence="7 8">
    <name type="scientific">Pikeienuella piscinae</name>
    <dbReference type="NCBI Taxonomy" id="2748098"/>
    <lineage>
        <taxon>Bacteria</taxon>
        <taxon>Pseudomonadati</taxon>
        <taxon>Pseudomonadota</taxon>
        <taxon>Alphaproteobacteria</taxon>
        <taxon>Rhodobacterales</taxon>
        <taxon>Paracoccaceae</taxon>
        <taxon>Pikeienuella</taxon>
    </lineage>
</organism>
<dbReference type="InterPro" id="IPR043428">
    <property type="entry name" value="LivM-like"/>
</dbReference>
<feature type="transmembrane region" description="Helical" evidence="6">
    <location>
        <begin position="106"/>
        <end position="123"/>
    </location>
</feature>
<evidence type="ECO:0000313" key="8">
    <source>
        <dbReference type="Proteomes" id="UP000503336"/>
    </source>
</evidence>
<gene>
    <name evidence="7" type="ORF">G5B40_02320</name>
</gene>
<keyword evidence="2" id="KW-1003">Cell membrane</keyword>
<dbReference type="CDD" id="cd06581">
    <property type="entry name" value="TM_PBP1_LivM_like"/>
    <property type="match status" value="1"/>
</dbReference>
<feature type="transmembrane region" description="Helical" evidence="6">
    <location>
        <begin position="130"/>
        <end position="150"/>
    </location>
</feature>
<evidence type="ECO:0000256" key="1">
    <source>
        <dbReference type="ARBA" id="ARBA00004651"/>
    </source>
</evidence>
<reference evidence="7 8" key="1">
    <citation type="submission" date="2020-02" db="EMBL/GenBank/DDBJ databases">
        <title>complete genome sequence of Rhodobacteraceae bacterium.</title>
        <authorList>
            <person name="Park J."/>
            <person name="Kim Y.-S."/>
            <person name="Kim K.-H."/>
        </authorList>
    </citation>
    <scope>NUCLEOTIDE SEQUENCE [LARGE SCALE GENOMIC DNA]</scope>
    <source>
        <strain evidence="7 8">RR4-56</strain>
    </source>
</reference>
<dbReference type="GO" id="GO:0015658">
    <property type="term" value="F:branched-chain amino acid transmembrane transporter activity"/>
    <property type="evidence" value="ECO:0007669"/>
    <property type="project" value="InterPro"/>
</dbReference>
<accession>A0A7L5BST6</accession>
<feature type="transmembrane region" description="Helical" evidence="6">
    <location>
        <begin position="170"/>
        <end position="190"/>
    </location>
</feature>
<dbReference type="AlphaFoldDB" id="A0A7L5BST6"/>
<comment type="subcellular location">
    <subcellularLocation>
        <location evidence="1">Cell membrane</location>
        <topology evidence="1">Multi-pass membrane protein</topology>
    </subcellularLocation>
</comment>
<dbReference type="PANTHER" id="PTHR30482">
    <property type="entry name" value="HIGH-AFFINITY BRANCHED-CHAIN AMINO ACID TRANSPORT SYSTEM PERMEASE"/>
    <property type="match status" value="1"/>
</dbReference>
<evidence type="ECO:0000313" key="7">
    <source>
        <dbReference type="EMBL" id="QIE54375.1"/>
    </source>
</evidence>